<dbReference type="AlphaFoldDB" id="K0YND0"/>
<dbReference type="Proteomes" id="UP000003994">
    <property type="component" value="Unassembled WGS sequence"/>
</dbReference>
<gene>
    <name evidence="2" type="ORF">HMPREF9241_01689</name>
</gene>
<evidence type="ECO:0000313" key="3">
    <source>
        <dbReference type="Proteomes" id="UP000003994"/>
    </source>
</evidence>
<evidence type="ECO:0000256" key="1">
    <source>
        <dbReference type="SAM" id="MobiDB-lite"/>
    </source>
</evidence>
<protein>
    <submittedName>
        <fullName evidence="2">Uncharacterized protein</fullName>
    </submittedName>
</protein>
<evidence type="ECO:0000313" key="2">
    <source>
        <dbReference type="EMBL" id="EJZ84913.1"/>
    </source>
</evidence>
<proteinExistence type="predicted"/>
<dbReference type="PATRIC" id="fig|883077.3.peg.1702"/>
<reference evidence="2 3" key="1">
    <citation type="submission" date="2012-07" db="EMBL/GenBank/DDBJ databases">
        <title>The Genome Sequence of Actinomyces turicensis ACS-279-V-COL4.</title>
        <authorList>
            <consortium name="The Broad Institute Genome Sequencing Platform"/>
            <person name="Earl A."/>
            <person name="Ward D."/>
            <person name="Feldgarden M."/>
            <person name="Gevers D."/>
            <person name="Saerens B."/>
            <person name="Vaneechoutte M."/>
            <person name="Walker B."/>
            <person name="Young S.K."/>
            <person name="Zeng Q."/>
            <person name="Gargeya S."/>
            <person name="Fitzgerald M."/>
            <person name="Haas B."/>
            <person name="Abouelleil A."/>
            <person name="Alvarado L."/>
            <person name="Arachchi H.M."/>
            <person name="Berlin A."/>
            <person name="Chapman S.B."/>
            <person name="Goldberg J."/>
            <person name="Griggs A."/>
            <person name="Gujja S."/>
            <person name="Hansen M."/>
            <person name="Howarth C."/>
            <person name="Imamovic A."/>
            <person name="Larimer J."/>
            <person name="McCowen C."/>
            <person name="Montmayeur A."/>
            <person name="Murphy C."/>
            <person name="Neiman D."/>
            <person name="Pearson M."/>
            <person name="Priest M."/>
            <person name="Roberts A."/>
            <person name="Saif S."/>
            <person name="Shea T."/>
            <person name="Sisk P."/>
            <person name="Sykes S."/>
            <person name="Wortman J."/>
            <person name="Nusbaum C."/>
            <person name="Birren B."/>
        </authorList>
    </citation>
    <scope>NUCLEOTIDE SEQUENCE [LARGE SCALE GENOMIC DNA]</scope>
    <source>
        <strain evidence="2 3">ACS-279-V-Col4</strain>
    </source>
</reference>
<name>K0YND0_9ACTO</name>
<keyword evidence="3" id="KW-1185">Reference proteome</keyword>
<organism evidence="2 3">
    <name type="scientific">Schaalia turicensis ACS-279-V-Col4</name>
    <dbReference type="NCBI Taxonomy" id="883077"/>
    <lineage>
        <taxon>Bacteria</taxon>
        <taxon>Bacillati</taxon>
        <taxon>Actinomycetota</taxon>
        <taxon>Actinomycetes</taxon>
        <taxon>Actinomycetales</taxon>
        <taxon>Actinomycetaceae</taxon>
        <taxon>Schaalia</taxon>
    </lineage>
</organism>
<dbReference type="STRING" id="883077.HMPREF9241_01689"/>
<dbReference type="HOGENOM" id="CLU_3075902_0_0_11"/>
<accession>K0YND0</accession>
<feature type="region of interest" description="Disordered" evidence="1">
    <location>
        <begin position="31"/>
        <end position="52"/>
    </location>
</feature>
<dbReference type="EMBL" id="AGWQ01000010">
    <property type="protein sequence ID" value="EJZ84913.1"/>
    <property type="molecule type" value="Genomic_DNA"/>
</dbReference>
<sequence length="52" mass="5775">MRIALTISLNIDRDQQTLEPEPSGSEAIIEHANHDSTPRMLGFTANTPEERA</sequence>
<comment type="caution">
    <text evidence="2">The sequence shown here is derived from an EMBL/GenBank/DDBJ whole genome shotgun (WGS) entry which is preliminary data.</text>
</comment>
<dbReference type="RefSeq" id="WP_006681885.1">
    <property type="nucleotide sequence ID" value="NZ_JH815212.1"/>
</dbReference>